<dbReference type="AlphaFoldDB" id="A0A1M4XDM1"/>
<dbReference type="EMBL" id="FQUL01000037">
    <property type="protein sequence ID" value="SHE91535.1"/>
    <property type="molecule type" value="Genomic_DNA"/>
</dbReference>
<dbReference type="Gene3D" id="3.30.9.10">
    <property type="entry name" value="D-Amino Acid Oxidase, subunit A, domain 2"/>
    <property type="match status" value="1"/>
</dbReference>
<dbReference type="OrthoDB" id="9805852at2"/>
<evidence type="ECO:0000259" key="1">
    <source>
        <dbReference type="Pfam" id="PF01266"/>
    </source>
</evidence>
<dbReference type="InterPro" id="IPR006076">
    <property type="entry name" value="FAD-dep_OxRdtase"/>
</dbReference>
<gene>
    <name evidence="2" type="ORF">SAMN02745225_01986</name>
</gene>
<reference evidence="3" key="1">
    <citation type="submission" date="2016-11" db="EMBL/GenBank/DDBJ databases">
        <authorList>
            <person name="Varghese N."/>
            <person name="Submissions S."/>
        </authorList>
    </citation>
    <scope>NUCLEOTIDE SEQUENCE [LARGE SCALE GENOMIC DNA]</scope>
    <source>
        <strain evidence="3">DSM 19514</strain>
    </source>
</reference>
<dbReference type="Pfam" id="PF01266">
    <property type="entry name" value="DAO"/>
    <property type="match status" value="1"/>
</dbReference>
<dbReference type="Gene3D" id="3.50.50.60">
    <property type="entry name" value="FAD/NAD(P)-binding domain"/>
    <property type="match status" value="1"/>
</dbReference>
<evidence type="ECO:0000313" key="2">
    <source>
        <dbReference type="EMBL" id="SHE91535.1"/>
    </source>
</evidence>
<dbReference type="SUPFAM" id="SSF51905">
    <property type="entry name" value="FAD/NAD(P)-binding domain"/>
    <property type="match status" value="1"/>
</dbReference>
<dbReference type="GO" id="GO:0005737">
    <property type="term" value="C:cytoplasm"/>
    <property type="evidence" value="ECO:0007669"/>
    <property type="project" value="TreeGrafter"/>
</dbReference>
<dbReference type="InterPro" id="IPR036188">
    <property type="entry name" value="FAD/NAD-bd_sf"/>
</dbReference>
<dbReference type="RefSeq" id="WP_072791958.1">
    <property type="nucleotide sequence ID" value="NZ_FQUL01000037.1"/>
</dbReference>
<evidence type="ECO:0000313" key="3">
    <source>
        <dbReference type="Proteomes" id="UP000184295"/>
    </source>
</evidence>
<dbReference type="Proteomes" id="UP000184295">
    <property type="component" value="Unassembled WGS sequence"/>
</dbReference>
<dbReference type="PANTHER" id="PTHR13847:SF281">
    <property type="entry name" value="FAD DEPENDENT OXIDOREDUCTASE DOMAIN-CONTAINING PROTEIN"/>
    <property type="match status" value="1"/>
</dbReference>
<accession>A0A1M4XDM1</accession>
<sequence length="470" mass="52406">MRSSKEAVAESISQIKPEVFWLDNFGPRVPNPPLATNLEVDCLIVGGGFSGLWTALHLKRREPTLEIALIEAGTIASGASGRNGGFVDASLTHGVENGIDRYPKDIELIERLGFENLLELAKDVHEEGIDCDLSFNGTLDVAVREWEIDALRQRAKLGERFGYEQQFLDQKATRLEVNSPTYLASLYTKDRCALVDPAKLAFGLFEAIVRRGVKVYEGTAATAVRDRGNEVEVSTSGSVIIRAKKLVLATCAFPSLLKGYGSLILPVYDYVLVSEPLDERQLAEIRWHNRQGLADSGNLFHYYRMTKDNRILFGGYDAIYHFANSVDPAYNFRKKSFETLATHFFETFPSLQGLHFTHGWGGPIDTSSRFSMFFGSRYGAKVFYVGGFTGLGVGATRFAGKVLADKVLGEDTTLTRLPFVTHKPLPFPPEPFRSFFVWLTRRSLISADGHDGRRNLWLKLLDAMHIGFDS</sequence>
<proteinExistence type="predicted"/>
<keyword evidence="3" id="KW-1185">Reference proteome</keyword>
<organism evidence="2 3">
    <name type="scientific">Ferrithrix thermotolerans DSM 19514</name>
    <dbReference type="NCBI Taxonomy" id="1121881"/>
    <lineage>
        <taxon>Bacteria</taxon>
        <taxon>Bacillati</taxon>
        <taxon>Actinomycetota</taxon>
        <taxon>Acidimicrobiia</taxon>
        <taxon>Acidimicrobiales</taxon>
        <taxon>Acidimicrobiaceae</taxon>
        <taxon>Ferrithrix</taxon>
    </lineage>
</organism>
<protein>
    <submittedName>
        <fullName evidence="2">Glycine/D-amino acid oxidase</fullName>
    </submittedName>
</protein>
<name>A0A1M4XDM1_9ACTN</name>
<dbReference type="STRING" id="1121881.SAMN02745225_01986"/>
<dbReference type="PANTHER" id="PTHR13847">
    <property type="entry name" value="SARCOSINE DEHYDROGENASE-RELATED"/>
    <property type="match status" value="1"/>
</dbReference>
<feature type="domain" description="FAD dependent oxidoreductase" evidence="1">
    <location>
        <begin position="41"/>
        <end position="405"/>
    </location>
</feature>